<sequence>MKSVPESKSVMGDVKETVFQITPETPGGLPVLNPFESPSDYHSLQETVFASPNIFTSSKTASTSSSTPGKFRWSIDQIAIINPVEIDPEDIRRQALYMSCTGVDTEIEDRRQKAIEDFFTKSVIVPSPWTQHEGKPVSQFHSTKRIDVNSVSPADREIHVQPGKNHAACQTLLSLPVDFNLEKILGEYFRSGEPADQSQESMSSFSLRRKLFLDGNGSGSESSSPPSPQESPCDGPAASPGVLSSIDLSPVRCRSPIETPSSAQFSSSPIQGGTRAYSFGSVTSPPFPETSSQSPALSPIAPQMMGRASISEKKKPTFISPDGPPAAISNEVSQCARSPCIEGCSPIKTCFPVEPRTCKAGLSYLISPGCFSFTLDEHADENKENSPPPDPLAPQEDTEMGSPHSEEAAVLSMDLVVAVKETNRHAVVFEEAPSLLKTCELKDNTVDMVDMVEIVEGATLVKEAVGNGSIEMTSSMNGITFNVESSHVSLSPLAESSAIPCDGNSLQVDSGYNTQTYVSSMMDTIGAEISGKENLDTQSHAKEFSASEIKDSCLLSRMQSPEISINSYGFLRLDTPFSLGALKQTHEPPFNKFKKNGTYMRFCLYHRCGWEMG</sequence>
<comment type="similarity">
    <text evidence="1">Belongs to the BORA family.</text>
</comment>
<dbReference type="GO" id="GO:0005634">
    <property type="term" value="C:nucleus"/>
    <property type="evidence" value="ECO:0007669"/>
    <property type="project" value="TreeGrafter"/>
</dbReference>
<dbReference type="PRINTS" id="PR02038">
    <property type="entry name" value="AURORABORA"/>
</dbReference>
<dbReference type="EMBL" id="AFYH01171958">
    <property type="status" value="NOT_ANNOTATED_CDS"/>
    <property type="molecule type" value="Genomic_DNA"/>
</dbReference>
<dbReference type="GO" id="GO:0019901">
    <property type="term" value="F:protein kinase binding"/>
    <property type="evidence" value="ECO:0007669"/>
    <property type="project" value="TreeGrafter"/>
</dbReference>
<evidence type="ECO:0000313" key="7">
    <source>
        <dbReference type="Ensembl" id="ENSLACP00000012942.2"/>
    </source>
</evidence>
<evidence type="ECO:0000256" key="1">
    <source>
        <dbReference type="ARBA" id="ARBA00010963"/>
    </source>
</evidence>
<reference evidence="7" key="3">
    <citation type="submission" date="2025-09" db="UniProtKB">
        <authorList>
            <consortium name="Ensembl"/>
        </authorList>
    </citation>
    <scope>IDENTIFICATION</scope>
</reference>
<evidence type="ECO:0000256" key="4">
    <source>
        <dbReference type="ARBA" id="ARBA00022776"/>
    </source>
</evidence>
<dbReference type="Ensembl" id="ENSLACT00000013037.2">
    <property type="protein sequence ID" value="ENSLACP00000012942.2"/>
    <property type="gene ID" value="ENSLACG00000011398.2"/>
</dbReference>
<dbReference type="GO" id="GO:0007088">
    <property type="term" value="P:regulation of mitotic nuclear division"/>
    <property type="evidence" value="ECO:0007669"/>
    <property type="project" value="TreeGrafter"/>
</dbReference>
<dbReference type="EMBL" id="AFYH01171957">
    <property type="status" value="NOT_ANNOTATED_CDS"/>
    <property type="molecule type" value="Genomic_DNA"/>
</dbReference>
<feature type="region of interest" description="Disordered" evidence="6">
    <location>
        <begin position="276"/>
        <end position="299"/>
    </location>
</feature>
<dbReference type="InterPro" id="IPR023252">
    <property type="entry name" value="Aurora_borealis_protein"/>
</dbReference>
<dbReference type="EMBL" id="AFYH01171956">
    <property type="status" value="NOT_ANNOTATED_CDS"/>
    <property type="molecule type" value="Genomic_DNA"/>
</dbReference>
<keyword evidence="5" id="KW-0131">Cell cycle</keyword>
<evidence type="ECO:0000256" key="2">
    <source>
        <dbReference type="ARBA" id="ARBA00020055"/>
    </source>
</evidence>
<dbReference type="PANTHER" id="PTHR14728:SF2">
    <property type="entry name" value="PROTEIN AURORA BOREALIS"/>
    <property type="match status" value="1"/>
</dbReference>
<dbReference type="Pfam" id="PF15280">
    <property type="entry name" value="BORA_N"/>
    <property type="match status" value="1"/>
</dbReference>
<feature type="region of interest" description="Disordered" evidence="6">
    <location>
        <begin position="213"/>
        <end position="241"/>
    </location>
</feature>
<gene>
    <name evidence="7" type="primary">BORA</name>
</gene>
<proteinExistence type="inferred from homology"/>
<dbReference type="InParanoid" id="H3ATH1"/>
<organism evidence="7 8">
    <name type="scientific">Latimeria chalumnae</name>
    <name type="common">Coelacanth</name>
    <dbReference type="NCBI Taxonomy" id="7897"/>
    <lineage>
        <taxon>Eukaryota</taxon>
        <taxon>Metazoa</taxon>
        <taxon>Chordata</taxon>
        <taxon>Craniata</taxon>
        <taxon>Vertebrata</taxon>
        <taxon>Euteleostomi</taxon>
        <taxon>Coelacanthiformes</taxon>
        <taxon>Coelacanthidae</taxon>
        <taxon>Latimeria</taxon>
    </lineage>
</organism>
<dbReference type="EMBL" id="AFYH01171953">
    <property type="status" value="NOT_ANNOTATED_CDS"/>
    <property type="molecule type" value="Genomic_DNA"/>
</dbReference>
<dbReference type="PANTHER" id="PTHR14728">
    <property type="entry name" value="PROTEIN AURORA BOREALIS"/>
    <property type="match status" value="1"/>
</dbReference>
<dbReference type="FunCoup" id="H3ATH1">
    <property type="interactions" value="2455"/>
</dbReference>
<dbReference type="EMBL" id="AFYH01171955">
    <property type="status" value="NOT_ANNOTATED_CDS"/>
    <property type="molecule type" value="Genomic_DNA"/>
</dbReference>
<reference evidence="8" key="1">
    <citation type="submission" date="2011-08" db="EMBL/GenBank/DDBJ databases">
        <title>The draft genome of Latimeria chalumnae.</title>
        <authorList>
            <person name="Di Palma F."/>
            <person name="Alfoldi J."/>
            <person name="Johnson J."/>
            <person name="Berlin A."/>
            <person name="Gnerre S."/>
            <person name="Jaffe D."/>
            <person name="MacCallum I."/>
            <person name="Young S."/>
            <person name="Walker B.J."/>
            <person name="Lander E."/>
            <person name="Lindblad-Toh K."/>
        </authorList>
    </citation>
    <scope>NUCLEOTIDE SEQUENCE [LARGE SCALE GENOMIC DNA]</scope>
    <source>
        <strain evidence="8">Wild caught</strain>
    </source>
</reference>
<dbReference type="GO" id="GO:0051301">
    <property type="term" value="P:cell division"/>
    <property type="evidence" value="ECO:0007669"/>
    <property type="project" value="UniProtKB-KW"/>
</dbReference>
<dbReference type="EMBL" id="AFYH01171952">
    <property type="status" value="NOT_ANNOTATED_CDS"/>
    <property type="molecule type" value="Genomic_DNA"/>
</dbReference>
<reference evidence="7" key="2">
    <citation type="submission" date="2025-08" db="UniProtKB">
        <authorList>
            <consortium name="Ensembl"/>
        </authorList>
    </citation>
    <scope>IDENTIFICATION</scope>
</reference>
<dbReference type="AlphaFoldDB" id="H3ATH1"/>
<dbReference type="STRING" id="7897.ENSLACP00000012942"/>
<dbReference type="GO" id="GO:0005737">
    <property type="term" value="C:cytoplasm"/>
    <property type="evidence" value="ECO:0007669"/>
    <property type="project" value="TreeGrafter"/>
</dbReference>
<dbReference type="GO" id="GO:0060236">
    <property type="term" value="P:regulation of mitotic spindle organization"/>
    <property type="evidence" value="ECO:0007669"/>
    <property type="project" value="TreeGrafter"/>
</dbReference>
<dbReference type="EMBL" id="AFYH01171954">
    <property type="status" value="NOT_ANNOTATED_CDS"/>
    <property type="molecule type" value="Genomic_DNA"/>
</dbReference>
<dbReference type="OMA" id="STWIKEP"/>
<protein>
    <recommendedName>
        <fullName evidence="2">Protein aurora borealis</fullName>
    </recommendedName>
</protein>
<name>H3ATH1_LATCH</name>
<evidence type="ECO:0000256" key="5">
    <source>
        <dbReference type="ARBA" id="ARBA00023306"/>
    </source>
</evidence>
<dbReference type="GeneTree" id="ENSGT00390000013790"/>
<evidence type="ECO:0000256" key="3">
    <source>
        <dbReference type="ARBA" id="ARBA00022618"/>
    </source>
</evidence>
<accession>H3ATH1</accession>
<feature type="compositionally biased region" description="Polar residues" evidence="6">
    <location>
        <begin position="280"/>
        <end position="296"/>
    </location>
</feature>
<evidence type="ECO:0000256" key="6">
    <source>
        <dbReference type="SAM" id="MobiDB-lite"/>
    </source>
</evidence>
<keyword evidence="4" id="KW-0498">Mitosis</keyword>
<dbReference type="HOGENOM" id="CLU_038376_0_0_1"/>
<keyword evidence="3" id="KW-0132">Cell division</keyword>
<keyword evidence="8" id="KW-1185">Reference proteome</keyword>
<dbReference type="Proteomes" id="UP000008672">
    <property type="component" value="Unassembled WGS sequence"/>
</dbReference>
<dbReference type="eggNOG" id="ENOG502S85H">
    <property type="taxonomic scope" value="Eukaryota"/>
</dbReference>
<dbReference type="Bgee" id="ENSLACG00000011398">
    <property type="expression patterns" value="Expressed in post-anal tail muscle and 1 other cell type or tissue"/>
</dbReference>
<evidence type="ECO:0000313" key="8">
    <source>
        <dbReference type="Proteomes" id="UP000008672"/>
    </source>
</evidence>
<feature type="region of interest" description="Disordered" evidence="6">
    <location>
        <begin position="379"/>
        <end position="406"/>
    </location>
</feature>